<keyword evidence="2" id="KW-1185">Reference proteome</keyword>
<dbReference type="AlphaFoldDB" id="A0A7J8HCF4"/>
<proteinExistence type="predicted"/>
<reference evidence="1 2" key="1">
    <citation type="journal article" date="2020" name="Nature">
        <title>Six reference-quality genomes reveal evolution of bat adaptations.</title>
        <authorList>
            <person name="Jebb D."/>
            <person name="Huang Z."/>
            <person name="Pippel M."/>
            <person name="Hughes G.M."/>
            <person name="Lavrichenko K."/>
            <person name="Devanna P."/>
            <person name="Winkler S."/>
            <person name="Jermiin L.S."/>
            <person name="Skirmuntt E.C."/>
            <person name="Katzourakis A."/>
            <person name="Burkitt-Gray L."/>
            <person name="Ray D.A."/>
            <person name="Sullivan K.A.M."/>
            <person name="Roscito J.G."/>
            <person name="Kirilenko B.M."/>
            <person name="Davalos L.M."/>
            <person name="Corthals A.P."/>
            <person name="Power M.L."/>
            <person name="Jones G."/>
            <person name="Ransome R.D."/>
            <person name="Dechmann D.K.N."/>
            <person name="Locatelli A.G."/>
            <person name="Puechmaille S.J."/>
            <person name="Fedrigo O."/>
            <person name="Jarvis E.D."/>
            <person name="Hiller M."/>
            <person name="Vernes S.C."/>
            <person name="Myers E.W."/>
            <person name="Teeling E.C."/>
        </authorList>
    </citation>
    <scope>NUCLEOTIDE SEQUENCE [LARGE SCALE GENOMIC DNA]</scope>
    <source>
        <strain evidence="1">MMolMol1</strain>
        <tissue evidence="1">Muscle</tissue>
    </source>
</reference>
<dbReference type="InParanoid" id="A0A7J8HCF4"/>
<accession>A0A7J8HCF4</accession>
<sequence length="154" mass="17338">MPLRCSLYRSIIIDLKWPTEKLTLAVSQAMTMPKMANSESQKPHHLGALDWIARDGQLELTRIANHHLRQEQGLMLPCYSNDRFGQVGTVCKFPDLRQAQSPQGIISALKLKKKGDLWETVCMASVLQKSALPSPAPRQDISASLHTMFLHCFK</sequence>
<protein>
    <submittedName>
        <fullName evidence="1">Uncharacterized protein</fullName>
    </submittedName>
</protein>
<gene>
    <name evidence="1" type="ORF">HJG59_011175</name>
</gene>
<dbReference type="EMBL" id="JACASF010000007">
    <property type="protein sequence ID" value="KAF6469818.1"/>
    <property type="molecule type" value="Genomic_DNA"/>
</dbReference>
<name>A0A7J8HCF4_MOLMO</name>
<organism evidence="1 2">
    <name type="scientific">Molossus molossus</name>
    <name type="common">Pallas' mastiff bat</name>
    <name type="synonym">Vespertilio molossus</name>
    <dbReference type="NCBI Taxonomy" id="27622"/>
    <lineage>
        <taxon>Eukaryota</taxon>
        <taxon>Metazoa</taxon>
        <taxon>Chordata</taxon>
        <taxon>Craniata</taxon>
        <taxon>Vertebrata</taxon>
        <taxon>Euteleostomi</taxon>
        <taxon>Mammalia</taxon>
        <taxon>Eutheria</taxon>
        <taxon>Laurasiatheria</taxon>
        <taxon>Chiroptera</taxon>
        <taxon>Yangochiroptera</taxon>
        <taxon>Molossidae</taxon>
        <taxon>Molossus</taxon>
    </lineage>
</organism>
<evidence type="ECO:0000313" key="1">
    <source>
        <dbReference type="EMBL" id="KAF6469818.1"/>
    </source>
</evidence>
<evidence type="ECO:0000313" key="2">
    <source>
        <dbReference type="Proteomes" id="UP000550707"/>
    </source>
</evidence>
<comment type="caution">
    <text evidence="1">The sequence shown here is derived from an EMBL/GenBank/DDBJ whole genome shotgun (WGS) entry which is preliminary data.</text>
</comment>
<dbReference type="Proteomes" id="UP000550707">
    <property type="component" value="Unassembled WGS sequence"/>
</dbReference>